<evidence type="ECO:0000313" key="2">
    <source>
        <dbReference type="Proteomes" id="UP000887566"/>
    </source>
</evidence>
<evidence type="ECO:0000313" key="3">
    <source>
        <dbReference type="WBParaSite" id="PSAMB.scaffold11970size3030.g34531.t1"/>
    </source>
</evidence>
<keyword evidence="2" id="KW-1185">Reference proteome</keyword>
<dbReference type="Proteomes" id="UP000887566">
    <property type="component" value="Unplaced"/>
</dbReference>
<evidence type="ECO:0000256" key="1">
    <source>
        <dbReference type="SAM" id="MobiDB-lite"/>
    </source>
</evidence>
<accession>A0A914URI3</accession>
<reference evidence="3" key="1">
    <citation type="submission" date="2022-11" db="UniProtKB">
        <authorList>
            <consortium name="WormBaseParasite"/>
        </authorList>
    </citation>
    <scope>IDENTIFICATION</scope>
</reference>
<dbReference type="WBParaSite" id="PSAMB.scaffold11970size3030.g34531.t1">
    <property type="protein sequence ID" value="PSAMB.scaffold11970size3030.g34531.t1"/>
    <property type="gene ID" value="PSAMB.scaffold11970size3030.g34531"/>
</dbReference>
<organism evidence="2 3">
    <name type="scientific">Plectus sambesii</name>
    <dbReference type="NCBI Taxonomy" id="2011161"/>
    <lineage>
        <taxon>Eukaryota</taxon>
        <taxon>Metazoa</taxon>
        <taxon>Ecdysozoa</taxon>
        <taxon>Nematoda</taxon>
        <taxon>Chromadorea</taxon>
        <taxon>Plectida</taxon>
        <taxon>Plectina</taxon>
        <taxon>Plectoidea</taxon>
        <taxon>Plectidae</taxon>
        <taxon>Plectus</taxon>
    </lineage>
</organism>
<name>A0A914URI3_9BILA</name>
<feature type="compositionally biased region" description="Polar residues" evidence="1">
    <location>
        <begin position="13"/>
        <end position="28"/>
    </location>
</feature>
<proteinExistence type="predicted"/>
<dbReference type="AlphaFoldDB" id="A0A914URI3"/>
<sequence length="47" mass="5018">ISESGSVLKDQPQIDQPNQTHGSNNQTGGPIANTPHANHPDEDDDLK</sequence>
<protein>
    <submittedName>
        <fullName evidence="3">Uncharacterized protein</fullName>
    </submittedName>
</protein>
<feature type="region of interest" description="Disordered" evidence="1">
    <location>
        <begin position="1"/>
        <end position="47"/>
    </location>
</feature>